<dbReference type="SUPFAM" id="SSF51445">
    <property type="entry name" value="(Trans)glycosidases"/>
    <property type="match status" value="1"/>
</dbReference>
<feature type="chain" id="PRO_5011539880" description="DUF5722 domain-containing protein" evidence="1">
    <location>
        <begin position="32"/>
        <end position="503"/>
    </location>
</feature>
<reference evidence="3 4" key="1">
    <citation type="submission" date="2016-10" db="EMBL/GenBank/DDBJ databases">
        <authorList>
            <person name="de Groot N.N."/>
        </authorList>
    </citation>
    <scope>NUCLEOTIDE SEQUENCE [LARGE SCALE GENOMIC DNA]</scope>
    <source>
        <strain evidence="3 4">DSM 10317</strain>
    </source>
</reference>
<evidence type="ECO:0000256" key="1">
    <source>
        <dbReference type="SAM" id="SignalP"/>
    </source>
</evidence>
<sequence>MCGFKKFSSIVMAIALVLCGVLSFNVSVAKAEGAVAINSVTIQGGAVVINATGSAASEDGLYHLIASAACQVAPAGDEVAQQAVGGSVFSIPLNKGQANSVLYKKFTVCVMAGGKLAPVSNSMYILNPEACATVYPARMDNGIKGIFPEVHSAIADLNQVVPLGIKQVNLNVPISKVATLGVYDKLVMKYNSLGIQVNMILLADKAAGKDYISPLSFKGGRKDTVFYAFNASSPEALERIGNAATIIASRYSNVGFGQVDNFIIGNEVNAYPLWNYVKVGSNAEFVNEYYKAFRVMYNAIKATNGTANVYTCIDHQWAVPEASYYMSGRDFLVQFNRAVSAEGNIDWKIAAHPNNYWLLATKSWETSNKVTHSQSTPYVTMANLEVLTDFLTMPEMLNPRGEVRNVKIAELGYSSHKGEADQAASIVFAYLVASNNRYVDGLVIMREADNRTEINQGLWFGLCKENGTPKTSFSYYQNPTDPAVVAQASAHAGVDLYSLVVPR</sequence>
<dbReference type="EMBL" id="FMWK01000010">
    <property type="protein sequence ID" value="SCZ79811.1"/>
    <property type="molecule type" value="Genomic_DNA"/>
</dbReference>
<dbReference type="RefSeq" id="WP_090163161.1">
    <property type="nucleotide sequence ID" value="NZ_FMWK01000010.1"/>
</dbReference>
<accession>A0A1G5S240</accession>
<evidence type="ECO:0000259" key="2">
    <source>
        <dbReference type="Pfam" id="PF18989"/>
    </source>
</evidence>
<organism evidence="3 4">
    <name type="scientific">Pseudobutyrivibrio xylanivorans</name>
    <dbReference type="NCBI Taxonomy" id="185007"/>
    <lineage>
        <taxon>Bacteria</taxon>
        <taxon>Bacillati</taxon>
        <taxon>Bacillota</taxon>
        <taxon>Clostridia</taxon>
        <taxon>Lachnospirales</taxon>
        <taxon>Lachnospiraceae</taxon>
        <taxon>Pseudobutyrivibrio</taxon>
    </lineage>
</organism>
<dbReference type="InterPro" id="IPR017853">
    <property type="entry name" value="GH"/>
</dbReference>
<gene>
    <name evidence="3" type="ORF">SAMN02910350_01982</name>
</gene>
<dbReference type="InterPro" id="IPR043780">
    <property type="entry name" value="DUF5722"/>
</dbReference>
<dbReference type="Proteomes" id="UP000199428">
    <property type="component" value="Unassembled WGS sequence"/>
</dbReference>
<keyword evidence="1" id="KW-0732">Signal</keyword>
<protein>
    <recommendedName>
        <fullName evidence="2">DUF5722 domain-containing protein</fullName>
    </recommendedName>
</protein>
<feature type="domain" description="DUF5722" evidence="2">
    <location>
        <begin position="179"/>
        <end position="492"/>
    </location>
</feature>
<feature type="signal peptide" evidence="1">
    <location>
        <begin position="1"/>
        <end position="31"/>
    </location>
</feature>
<proteinExistence type="predicted"/>
<dbReference type="AlphaFoldDB" id="A0A1G5S240"/>
<evidence type="ECO:0000313" key="3">
    <source>
        <dbReference type="EMBL" id="SCZ79811.1"/>
    </source>
</evidence>
<dbReference type="Gene3D" id="3.20.20.80">
    <property type="entry name" value="Glycosidases"/>
    <property type="match status" value="1"/>
</dbReference>
<evidence type="ECO:0000313" key="4">
    <source>
        <dbReference type="Proteomes" id="UP000199428"/>
    </source>
</evidence>
<dbReference type="Pfam" id="PF18989">
    <property type="entry name" value="DUF5722"/>
    <property type="match status" value="1"/>
</dbReference>
<name>A0A1G5S240_PSEXY</name>